<dbReference type="PRINTS" id="PR00081">
    <property type="entry name" value="GDHRDH"/>
</dbReference>
<evidence type="ECO:0000313" key="4">
    <source>
        <dbReference type="Proteomes" id="UP001160334"/>
    </source>
</evidence>
<name>A0ABT6M9B2_9NOCA</name>
<evidence type="ECO:0000313" key="3">
    <source>
        <dbReference type="EMBL" id="MDH6280901.1"/>
    </source>
</evidence>
<dbReference type="Proteomes" id="UP001160334">
    <property type="component" value="Unassembled WGS sequence"/>
</dbReference>
<dbReference type="InterPro" id="IPR051019">
    <property type="entry name" value="VLCFA-Steroid_DH"/>
</dbReference>
<reference evidence="3 4" key="1">
    <citation type="submission" date="2023-04" db="EMBL/GenBank/DDBJ databases">
        <title>Forest soil microbial communities from Buena Vista Peninsula, Colon Province, Panama.</title>
        <authorList>
            <person name="Bouskill N."/>
        </authorList>
    </citation>
    <scope>NUCLEOTIDE SEQUENCE [LARGE SCALE GENOMIC DNA]</scope>
    <source>
        <strain evidence="3 4">CFH S0262</strain>
    </source>
</reference>
<organism evidence="3 4">
    <name type="scientific">Prescottella agglutinans</name>
    <dbReference type="NCBI Taxonomy" id="1644129"/>
    <lineage>
        <taxon>Bacteria</taxon>
        <taxon>Bacillati</taxon>
        <taxon>Actinomycetota</taxon>
        <taxon>Actinomycetes</taxon>
        <taxon>Mycobacteriales</taxon>
        <taxon>Nocardiaceae</taxon>
        <taxon>Prescottella</taxon>
    </lineage>
</organism>
<dbReference type="PANTHER" id="PTHR43899">
    <property type="entry name" value="RH59310P"/>
    <property type="match status" value="1"/>
</dbReference>
<evidence type="ECO:0000256" key="2">
    <source>
        <dbReference type="ARBA" id="ARBA00023002"/>
    </source>
</evidence>
<sequence>MPALQAYRESFRPSEVLDEPYAMVTVTVMAADEIMIRSTMFDLADRIRSYEIFAAWGTSPTPESSPGQWNSRRYAMQVTRYSWAHIPESRDRTRGDRYMIDAAKYGPWAVIAGGSEGVGEEFAVQLADAGLNLVLLARKPEPLEAAAEKARARGVEVRTLSVDLTAADMLDKIRSVTDGLEVGLLVYNAGANTYGHEFVTGDLDRFQQVIDLNITGQLKLIQHFGAPMKERRRGGLLLVGSMAGFLGSAQISIYAGVKSFCRTFAESLWLEMREYDVDVLEMVLGVTRTPAMARAGLNMDIPGLNVSEPADVAAQALANLGNGPVVVAKGNERAVEKRSGGNRAELLLAAQAASKAMLPPESK</sequence>
<accession>A0ABT6M9B2</accession>
<dbReference type="PANTHER" id="PTHR43899:SF13">
    <property type="entry name" value="RH59310P"/>
    <property type="match status" value="1"/>
</dbReference>
<dbReference type="SUPFAM" id="SSF51735">
    <property type="entry name" value="NAD(P)-binding Rossmann-fold domains"/>
    <property type="match status" value="1"/>
</dbReference>
<gene>
    <name evidence="3" type="ORF">M2280_002114</name>
</gene>
<dbReference type="EMBL" id="JARXVC010000004">
    <property type="protein sequence ID" value="MDH6280901.1"/>
    <property type="molecule type" value="Genomic_DNA"/>
</dbReference>
<dbReference type="Gene3D" id="3.40.50.720">
    <property type="entry name" value="NAD(P)-binding Rossmann-like Domain"/>
    <property type="match status" value="1"/>
</dbReference>
<keyword evidence="4" id="KW-1185">Reference proteome</keyword>
<dbReference type="InterPro" id="IPR002347">
    <property type="entry name" value="SDR_fam"/>
</dbReference>
<comment type="similarity">
    <text evidence="1">Belongs to the short-chain dehydrogenases/reductases (SDR) family.</text>
</comment>
<protein>
    <submittedName>
        <fullName evidence="3">Short-subunit dehydrogenase</fullName>
    </submittedName>
</protein>
<comment type="caution">
    <text evidence="3">The sequence shown here is derived from an EMBL/GenBank/DDBJ whole genome shotgun (WGS) entry which is preliminary data.</text>
</comment>
<dbReference type="Pfam" id="PF00106">
    <property type="entry name" value="adh_short"/>
    <property type="match status" value="1"/>
</dbReference>
<dbReference type="InterPro" id="IPR036291">
    <property type="entry name" value="NAD(P)-bd_dom_sf"/>
</dbReference>
<evidence type="ECO:0000256" key="1">
    <source>
        <dbReference type="ARBA" id="ARBA00006484"/>
    </source>
</evidence>
<keyword evidence="2" id="KW-0560">Oxidoreductase</keyword>
<proteinExistence type="inferred from homology"/>